<dbReference type="WBParaSite" id="Hba_04988">
    <property type="protein sequence ID" value="Hba_04988"/>
    <property type="gene ID" value="Hba_04988"/>
</dbReference>
<accession>A0A1I7WIZ7</accession>
<protein>
    <submittedName>
        <fullName evidence="2">Phage tail protein</fullName>
    </submittedName>
</protein>
<sequence length="55" mass="6408">MPIYKWKFFDDQPSTSSSSMRKSIMGQRGFSKVRAALENMQETEAVKLIDGRFIY</sequence>
<evidence type="ECO:0000313" key="1">
    <source>
        <dbReference type="Proteomes" id="UP000095283"/>
    </source>
</evidence>
<dbReference type="Proteomes" id="UP000095283">
    <property type="component" value="Unplaced"/>
</dbReference>
<proteinExistence type="predicted"/>
<reference evidence="2" key="1">
    <citation type="submission" date="2016-11" db="UniProtKB">
        <authorList>
            <consortium name="WormBaseParasite"/>
        </authorList>
    </citation>
    <scope>IDENTIFICATION</scope>
</reference>
<name>A0A1I7WIZ7_HETBA</name>
<keyword evidence="1" id="KW-1185">Reference proteome</keyword>
<dbReference type="AlphaFoldDB" id="A0A1I7WIZ7"/>
<organism evidence="1 2">
    <name type="scientific">Heterorhabditis bacteriophora</name>
    <name type="common">Entomopathogenic nematode worm</name>
    <dbReference type="NCBI Taxonomy" id="37862"/>
    <lineage>
        <taxon>Eukaryota</taxon>
        <taxon>Metazoa</taxon>
        <taxon>Ecdysozoa</taxon>
        <taxon>Nematoda</taxon>
        <taxon>Chromadorea</taxon>
        <taxon>Rhabditida</taxon>
        <taxon>Rhabditina</taxon>
        <taxon>Rhabditomorpha</taxon>
        <taxon>Strongyloidea</taxon>
        <taxon>Heterorhabditidae</taxon>
        <taxon>Heterorhabditis</taxon>
    </lineage>
</organism>
<evidence type="ECO:0000313" key="2">
    <source>
        <dbReference type="WBParaSite" id="Hba_04988"/>
    </source>
</evidence>